<reference evidence="1 2" key="1">
    <citation type="journal article" date="2021" name="BMC Biol.">
        <title>Horizontally acquired antibacterial genes associated with adaptive radiation of ladybird beetles.</title>
        <authorList>
            <person name="Li H.S."/>
            <person name="Tang X.F."/>
            <person name="Huang Y.H."/>
            <person name="Xu Z.Y."/>
            <person name="Chen M.L."/>
            <person name="Du X.Y."/>
            <person name="Qiu B.Y."/>
            <person name="Chen P.T."/>
            <person name="Zhang W."/>
            <person name="Slipinski A."/>
            <person name="Escalona H.E."/>
            <person name="Waterhouse R.M."/>
            <person name="Zwick A."/>
            <person name="Pang H."/>
        </authorList>
    </citation>
    <scope>NUCLEOTIDE SEQUENCE [LARGE SCALE GENOMIC DNA]</scope>
    <source>
        <strain evidence="1">SYSU2018</strain>
    </source>
</reference>
<proteinExistence type="predicted"/>
<dbReference type="EMBL" id="JABFTP020000001">
    <property type="protein sequence ID" value="KAL3266419.1"/>
    <property type="molecule type" value="Genomic_DNA"/>
</dbReference>
<name>A0ABD2MJ97_9CUCU</name>
<accession>A0ABD2MJ97</accession>
<keyword evidence="2" id="KW-1185">Reference proteome</keyword>
<sequence>MVEEIADSIDTKKKKYSTWLRSNQDKHLQEYKAGKNEVRRLIKTEKNNSWDSHCQQIETLIGGKRSSEVWKFILSLKSSNKDDVHISIIKPEEWKDHYANLLHEKRTGYSDESPKKNIRVQGEKVEIGVETTRKVAISIKAGKSSGREGIYIEILKNGKEKLFERLTLVGQPESREDRIVNLINKEKITRKPEIAEVMNTTLINNIKANIKKGDETKLDTIKESLFLLAFYESDVKKSISSLQSNKSPGPDNITSNLVKEIKTEMTQILRDLLNESTAKDIVPDI</sequence>
<comment type="caution">
    <text evidence="1">The sequence shown here is derived from an EMBL/GenBank/DDBJ whole genome shotgun (WGS) entry which is preliminary data.</text>
</comment>
<gene>
    <name evidence="1" type="ORF">HHI36_010595</name>
</gene>
<protein>
    <submittedName>
        <fullName evidence="1">Uncharacterized protein</fullName>
    </submittedName>
</protein>
<dbReference type="AlphaFoldDB" id="A0ABD2MJ97"/>
<dbReference type="Proteomes" id="UP001516400">
    <property type="component" value="Unassembled WGS sequence"/>
</dbReference>
<evidence type="ECO:0000313" key="1">
    <source>
        <dbReference type="EMBL" id="KAL3266419.1"/>
    </source>
</evidence>
<organism evidence="1 2">
    <name type="scientific">Cryptolaemus montrouzieri</name>
    <dbReference type="NCBI Taxonomy" id="559131"/>
    <lineage>
        <taxon>Eukaryota</taxon>
        <taxon>Metazoa</taxon>
        <taxon>Ecdysozoa</taxon>
        <taxon>Arthropoda</taxon>
        <taxon>Hexapoda</taxon>
        <taxon>Insecta</taxon>
        <taxon>Pterygota</taxon>
        <taxon>Neoptera</taxon>
        <taxon>Endopterygota</taxon>
        <taxon>Coleoptera</taxon>
        <taxon>Polyphaga</taxon>
        <taxon>Cucujiformia</taxon>
        <taxon>Coccinelloidea</taxon>
        <taxon>Coccinellidae</taxon>
        <taxon>Scymninae</taxon>
        <taxon>Scymnini</taxon>
        <taxon>Cryptolaemus</taxon>
    </lineage>
</organism>
<evidence type="ECO:0000313" key="2">
    <source>
        <dbReference type="Proteomes" id="UP001516400"/>
    </source>
</evidence>